<dbReference type="InterPro" id="IPR002114">
    <property type="entry name" value="PTS_HPr_Ser_P_site"/>
</dbReference>
<evidence type="ECO:0000256" key="1">
    <source>
        <dbReference type="SAM" id="Phobius"/>
    </source>
</evidence>
<reference evidence="2 3" key="1">
    <citation type="submission" date="2017-10" db="EMBL/GenBank/DDBJ databases">
        <title>Draft genome sequence of cellulolytic Actinomyces sp CtC72 isolated from cattle rumen fluid.</title>
        <authorList>
            <person name="Joshi A.J."/>
            <person name="Vasudevan G."/>
            <person name="Lanjekar V.B."/>
            <person name="Hivarkar S."/>
            <person name="Engineer A."/>
            <person name="Pore S.D."/>
            <person name="Dhakephalkar P.K."/>
            <person name="Dagar S."/>
        </authorList>
    </citation>
    <scope>NUCLEOTIDE SEQUENCE [LARGE SCALE GENOMIC DNA]</scope>
    <source>
        <strain evidence="3">CtC72</strain>
    </source>
</reference>
<keyword evidence="1" id="KW-0472">Membrane</keyword>
<protein>
    <recommendedName>
        <fullName evidence="4">ABC transporter permease</fullName>
    </recommendedName>
</protein>
<comment type="caution">
    <text evidence="2">The sequence shown here is derived from an EMBL/GenBank/DDBJ whole genome shotgun (WGS) entry which is preliminary data.</text>
</comment>
<keyword evidence="1" id="KW-0812">Transmembrane</keyword>
<accession>A0ABX4MCP4</accession>
<dbReference type="PROSITE" id="PS00589">
    <property type="entry name" value="PTS_HPR_SER"/>
    <property type="match status" value="1"/>
</dbReference>
<evidence type="ECO:0000313" key="2">
    <source>
        <dbReference type="EMBL" id="PHP53006.1"/>
    </source>
</evidence>
<dbReference type="Proteomes" id="UP000194577">
    <property type="component" value="Unassembled WGS sequence"/>
</dbReference>
<evidence type="ECO:0000313" key="3">
    <source>
        <dbReference type="Proteomes" id="UP000194577"/>
    </source>
</evidence>
<proteinExistence type="predicted"/>
<gene>
    <name evidence="2" type="ORF">BW737_005740</name>
</gene>
<dbReference type="EMBL" id="MTPX02000035">
    <property type="protein sequence ID" value="PHP53006.1"/>
    <property type="molecule type" value="Genomic_DNA"/>
</dbReference>
<organism evidence="2 3">
    <name type="scientific">Actinomyces ruminis</name>
    <dbReference type="NCBI Taxonomy" id="1937003"/>
    <lineage>
        <taxon>Bacteria</taxon>
        <taxon>Bacillati</taxon>
        <taxon>Actinomycetota</taxon>
        <taxon>Actinomycetes</taxon>
        <taxon>Actinomycetales</taxon>
        <taxon>Actinomycetaceae</taxon>
        <taxon>Actinomyces</taxon>
    </lineage>
</organism>
<keyword evidence="1" id="KW-1133">Transmembrane helix</keyword>
<evidence type="ECO:0008006" key="4">
    <source>
        <dbReference type="Google" id="ProtNLM"/>
    </source>
</evidence>
<feature type="transmembrane region" description="Helical" evidence="1">
    <location>
        <begin position="28"/>
        <end position="46"/>
    </location>
</feature>
<keyword evidence="3" id="KW-1185">Reference proteome</keyword>
<name>A0ABX4MCP4_9ACTO</name>
<sequence length="68" mass="7143">MSAARLRALRPVVRLAARDARAHKARSLLAILLVAAPLVVIVGFLGTRLSTPPTRQAALAPSPTAPRP</sequence>